<evidence type="ECO:0000313" key="4">
    <source>
        <dbReference type="Proteomes" id="UP001152646"/>
    </source>
</evidence>
<reference evidence="3" key="1">
    <citation type="submission" date="2021-07" db="EMBL/GenBank/DDBJ databases">
        <authorList>
            <person name="Branca A.L. A."/>
        </authorList>
    </citation>
    <scope>NUCLEOTIDE SEQUENCE</scope>
</reference>
<feature type="region of interest" description="Disordered" evidence="1">
    <location>
        <begin position="204"/>
        <end position="225"/>
    </location>
</feature>
<feature type="compositionally biased region" description="Polar residues" evidence="1">
    <location>
        <begin position="69"/>
        <end position="81"/>
    </location>
</feature>
<feature type="compositionally biased region" description="Basic and acidic residues" evidence="1">
    <location>
        <begin position="204"/>
        <end position="214"/>
    </location>
</feature>
<evidence type="ECO:0000259" key="2">
    <source>
        <dbReference type="Pfam" id="PF19189"/>
    </source>
</evidence>
<dbReference type="OrthoDB" id="2444174at2759"/>
<dbReference type="EMBL" id="CAJVPA010000110">
    <property type="protein sequence ID" value="CAG8336665.1"/>
    <property type="molecule type" value="Genomic_DNA"/>
</dbReference>
<dbReference type="AlphaFoldDB" id="A0A9W4IST3"/>
<comment type="caution">
    <text evidence="3">The sequence shown here is derived from an EMBL/GenBank/DDBJ whole genome shotgun (WGS) entry which is preliminary data.</text>
</comment>
<dbReference type="PANTHER" id="PTHR39468:SF1">
    <property type="entry name" value="MTF2-LIKE C-TERMINAL DOMAIN-CONTAINING PROTEIN"/>
    <property type="match status" value="1"/>
</dbReference>
<organism evidence="3 4">
    <name type="scientific">Penicillium salamii</name>
    <dbReference type="NCBI Taxonomy" id="1612424"/>
    <lineage>
        <taxon>Eukaryota</taxon>
        <taxon>Fungi</taxon>
        <taxon>Dikarya</taxon>
        <taxon>Ascomycota</taxon>
        <taxon>Pezizomycotina</taxon>
        <taxon>Eurotiomycetes</taxon>
        <taxon>Eurotiomycetidae</taxon>
        <taxon>Eurotiales</taxon>
        <taxon>Aspergillaceae</taxon>
        <taxon>Penicillium</taxon>
    </lineage>
</organism>
<proteinExistence type="predicted"/>
<dbReference type="PANTHER" id="PTHR39468">
    <property type="entry name" value="CHROMOSOME 7, WHOLE GENOME SHOTGUN SEQUENCE"/>
    <property type="match status" value="1"/>
</dbReference>
<evidence type="ECO:0000256" key="1">
    <source>
        <dbReference type="SAM" id="MobiDB-lite"/>
    </source>
</evidence>
<evidence type="ECO:0000313" key="3">
    <source>
        <dbReference type="EMBL" id="CAG8336665.1"/>
    </source>
</evidence>
<dbReference type="InterPro" id="IPR040009">
    <property type="entry name" value="Mtf2/C5D6.12-like"/>
</dbReference>
<gene>
    <name evidence="3" type="ORF">PSALAMII_LOCUS2790</name>
</gene>
<dbReference type="Proteomes" id="UP001152646">
    <property type="component" value="Unassembled WGS sequence"/>
</dbReference>
<dbReference type="GO" id="GO:0005739">
    <property type="term" value="C:mitochondrion"/>
    <property type="evidence" value="ECO:0007669"/>
    <property type="project" value="InterPro"/>
</dbReference>
<feature type="domain" description="Mtf2-like C-terminal" evidence="2">
    <location>
        <begin position="269"/>
        <end position="452"/>
    </location>
</feature>
<dbReference type="Pfam" id="PF19189">
    <property type="entry name" value="Mtf2"/>
    <property type="match status" value="1"/>
</dbReference>
<accession>A0A9W4IST3</accession>
<protein>
    <recommendedName>
        <fullName evidence="2">Mtf2-like C-terminal domain-containing protein</fullName>
    </recommendedName>
</protein>
<name>A0A9W4IST3_9EURO</name>
<sequence>MATNITRSCFVLATKNTTTPFLYHTRTLRSFSSSCKNHTISRYSRSFSTQNSSNEDDTGVIQPSIESQINPEDSVHPSTTIEEAPKPRRSFLQKRAASVSAKRSVDPKPIAPTKPTKKIAPKITPYEKQVFGGLLEKIGVKHDGVSAEMDTKSKPLSPEKQAEMTELMAMFGDLLQDPQKKRAAKKAMKKQQYEIRVAKRKAAEKAEKAERAKGETPAAPSGPRRIKLSELGYSEPASSTADEVTISVQSAVQMVVERESEHIEFALFQAVEQGKGDMGVWEVCKERVFSMLLHLDDETFAQASNVNLDTMEEPQTSTPRPSGPLRIPPVVPTAPVLAALYPKILLIAFRLLNTHFPRSPLISQFHSTIKEHGRLSALLGASSGLYDELITYQWRVCRDLPAVIGILREMDQLGVNPSNKSRGLLTSVIIRQGRDLKAYEESSDGQEFFWNFPSNRDAFDELTRKDGWMDKIIAASNQEKWQLQTDRSFQR</sequence>
<feature type="region of interest" description="Disordered" evidence="1">
    <location>
        <begin position="69"/>
        <end position="117"/>
    </location>
</feature>
<dbReference type="InterPro" id="IPR043837">
    <property type="entry name" value="Mtf2-like_C"/>
</dbReference>